<protein>
    <submittedName>
        <fullName evidence="1">Uncharacterized protein</fullName>
    </submittedName>
</protein>
<comment type="caution">
    <text evidence="1">The sequence shown here is derived from an EMBL/GenBank/DDBJ whole genome shotgun (WGS) entry which is preliminary data.</text>
</comment>
<keyword evidence="2" id="KW-1185">Reference proteome</keyword>
<name>A0ABW4HYZ3_9SPHN</name>
<reference evidence="2" key="1">
    <citation type="journal article" date="2019" name="Int. J. Syst. Evol. Microbiol.">
        <title>The Global Catalogue of Microorganisms (GCM) 10K type strain sequencing project: providing services to taxonomists for standard genome sequencing and annotation.</title>
        <authorList>
            <consortium name="The Broad Institute Genomics Platform"/>
            <consortium name="The Broad Institute Genome Sequencing Center for Infectious Disease"/>
            <person name="Wu L."/>
            <person name="Ma J."/>
        </authorList>
    </citation>
    <scope>NUCLEOTIDE SEQUENCE [LARGE SCALE GENOMIC DNA]</scope>
    <source>
        <strain evidence="2">CGMCC 1.16275</strain>
    </source>
</reference>
<organism evidence="1 2">
    <name type="scientific">Sphingomonas tabacisoli</name>
    <dbReference type="NCBI Taxonomy" id="2249466"/>
    <lineage>
        <taxon>Bacteria</taxon>
        <taxon>Pseudomonadati</taxon>
        <taxon>Pseudomonadota</taxon>
        <taxon>Alphaproteobacteria</taxon>
        <taxon>Sphingomonadales</taxon>
        <taxon>Sphingomonadaceae</taxon>
        <taxon>Sphingomonas</taxon>
    </lineage>
</organism>
<evidence type="ECO:0000313" key="1">
    <source>
        <dbReference type="EMBL" id="MFD1610824.1"/>
    </source>
</evidence>
<evidence type="ECO:0000313" key="2">
    <source>
        <dbReference type="Proteomes" id="UP001597115"/>
    </source>
</evidence>
<proteinExistence type="predicted"/>
<accession>A0ABW4HYZ3</accession>
<sequence length="179" mass="19433">MNLAAELKAAANRVEQRHLDRMAGLVSAEALATLQHYDTHIAVAEVEEVSGFYAPIEGAPLHFITPVRVAGELIDLIAWRPARPDKWLLRTGAAWALGEDHAIGDWDGALDLHARPLDWLRAAGSGLCVLDWNAADVRQLANVQTVRVSNPAVGRTLITALSRPARLPTIETMEARLAA</sequence>
<dbReference type="Proteomes" id="UP001597115">
    <property type="component" value="Unassembled WGS sequence"/>
</dbReference>
<gene>
    <name evidence="1" type="ORF">ACFSCW_03300</name>
</gene>
<dbReference type="RefSeq" id="WP_380886869.1">
    <property type="nucleotide sequence ID" value="NZ_JBHUDY010000001.1"/>
</dbReference>
<dbReference type="EMBL" id="JBHUDY010000001">
    <property type="protein sequence ID" value="MFD1610824.1"/>
    <property type="molecule type" value="Genomic_DNA"/>
</dbReference>